<dbReference type="Gene3D" id="2.70.98.70">
    <property type="match status" value="1"/>
</dbReference>
<name>A0A480ATT4_9BURK</name>
<dbReference type="InterPro" id="IPR012480">
    <property type="entry name" value="Hepar_II_III_C"/>
</dbReference>
<proteinExistence type="predicted"/>
<dbReference type="InterPro" id="IPR031680">
    <property type="entry name" value="Hepar_II_III_N"/>
</dbReference>
<keyword evidence="2" id="KW-0732">Signal</keyword>
<dbReference type="PANTHER" id="PTHR39210:SF1">
    <property type="entry name" value="HEPARIN-SULFATE LYASE"/>
    <property type="match status" value="1"/>
</dbReference>
<dbReference type="InterPro" id="IPR008929">
    <property type="entry name" value="Chondroitin_lyas"/>
</dbReference>
<dbReference type="OrthoDB" id="9763014at2"/>
<evidence type="ECO:0000313" key="7">
    <source>
        <dbReference type="EMBL" id="GCL65109.1"/>
    </source>
</evidence>
<evidence type="ECO:0000256" key="4">
    <source>
        <dbReference type="ARBA" id="ARBA00023239"/>
    </source>
</evidence>
<dbReference type="PANTHER" id="PTHR39210">
    <property type="entry name" value="HEPARIN-SULFATE LYASE"/>
    <property type="match status" value="1"/>
</dbReference>
<accession>A0A480ATT4</accession>
<evidence type="ECO:0000256" key="2">
    <source>
        <dbReference type="ARBA" id="ARBA00022729"/>
    </source>
</evidence>
<keyword evidence="8" id="KW-1185">Reference proteome</keyword>
<dbReference type="Pfam" id="PF07940">
    <property type="entry name" value="Hepar_II_III_C"/>
    <property type="match status" value="1"/>
</dbReference>
<evidence type="ECO:0000313" key="8">
    <source>
        <dbReference type="Proteomes" id="UP000301751"/>
    </source>
</evidence>
<dbReference type="GO" id="GO:0016829">
    <property type="term" value="F:lyase activity"/>
    <property type="evidence" value="ECO:0007669"/>
    <property type="project" value="UniProtKB-KW"/>
</dbReference>
<evidence type="ECO:0000256" key="1">
    <source>
        <dbReference type="ARBA" id="ARBA00004418"/>
    </source>
</evidence>
<comment type="subcellular location">
    <subcellularLocation>
        <location evidence="1">Periplasm</location>
    </subcellularLocation>
</comment>
<dbReference type="Pfam" id="PF16889">
    <property type="entry name" value="Hepar_II_III_N"/>
    <property type="match status" value="1"/>
</dbReference>
<dbReference type="AlphaFoldDB" id="A0A480ATT4"/>
<reference evidence="8" key="1">
    <citation type="submission" date="2019-03" db="EMBL/GenBank/DDBJ databases">
        <title>Aquabacterium pictum sp.nov., the first bacteriochlorophyll a-containing freshwater bacterium in the genus Aquabacterium of the class Betaproteobacteria.</title>
        <authorList>
            <person name="Hirose S."/>
            <person name="Tank M."/>
            <person name="Hara E."/>
            <person name="Tamaki H."/>
            <person name="Takaichi S."/>
            <person name="Haruta S."/>
            <person name="Hanada S."/>
        </authorList>
    </citation>
    <scope>NUCLEOTIDE SEQUENCE [LARGE SCALE GENOMIC DNA]</scope>
    <source>
        <strain evidence="8">W35</strain>
    </source>
</reference>
<evidence type="ECO:0000256" key="3">
    <source>
        <dbReference type="ARBA" id="ARBA00022764"/>
    </source>
</evidence>
<dbReference type="SUPFAM" id="SSF48230">
    <property type="entry name" value="Chondroitin AC/alginate lyase"/>
    <property type="match status" value="1"/>
</dbReference>
<protein>
    <submittedName>
        <fullName evidence="7">Uncharacterized protein</fullName>
    </submittedName>
</protein>
<feature type="domain" description="Heparinase II/III-like C-terminal" evidence="5">
    <location>
        <begin position="394"/>
        <end position="631"/>
    </location>
</feature>
<comment type="caution">
    <text evidence="7">The sequence shown here is derived from an EMBL/GenBank/DDBJ whole genome shotgun (WGS) entry which is preliminary data.</text>
</comment>
<keyword evidence="4" id="KW-0456">Lyase</keyword>
<keyword evidence="3" id="KW-0574">Periplasm</keyword>
<dbReference type="Gene3D" id="1.50.10.100">
    <property type="entry name" value="Chondroitin AC/alginate lyase"/>
    <property type="match status" value="1"/>
</dbReference>
<evidence type="ECO:0000259" key="6">
    <source>
        <dbReference type="Pfam" id="PF16889"/>
    </source>
</evidence>
<feature type="domain" description="Heparin-sulfate lyase N-terminal" evidence="6">
    <location>
        <begin position="206"/>
        <end position="332"/>
    </location>
</feature>
<organism evidence="7 8">
    <name type="scientific">Pseudaquabacterium pictum</name>
    <dbReference type="NCBI Taxonomy" id="2315236"/>
    <lineage>
        <taxon>Bacteria</taxon>
        <taxon>Pseudomonadati</taxon>
        <taxon>Pseudomonadota</taxon>
        <taxon>Betaproteobacteria</taxon>
        <taxon>Burkholderiales</taxon>
        <taxon>Sphaerotilaceae</taxon>
        <taxon>Pseudaquabacterium</taxon>
    </lineage>
</organism>
<gene>
    <name evidence="7" type="ORF">AQPW35_41900</name>
</gene>
<dbReference type="EMBL" id="BJCL01000013">
    <property type="protein sequence ID" value="GCL65109.1"/>
    <property type="molecule type" value="Genomic_DNA"/>
</dbReference>
<dbReference type="GO" id="GO:0042597">
    <property type="term" value="C:periplasmic space"/>
    <property type="evidence" value="ECO:0007669"/>
    <property type="project" value="UniProtKB-SubCell"/>
</dbReference>
<sequence>MGVAELAHRLREALRRQSTRWLRQGWAAYAHEPQLPAVLPGLKDRVHMSDEALRTAIAQGAKRFRQGQFTALGVHWPAGSISMAFDASLWTLDPCTGKSWPGSERYCFDIAYRLERGIGDVKYVWEFGRLQFLPLLAADAALNGCTPSLEAVGSAIDSWYENNPPFRGIHWAELLNVAIRAINLLVALSLCGDRLRPATLGRARAMLAAHARLLALFPSLHSSANNHLVAECAAEYLIAVAVPELPDAGHARAAARAQLVTQCLKQILPDGWPAEQSPSYGAFTAEFILLASVVAEAASEPFATEVAQRLDAFAMHVVALANRHGVVPPLCDNDEGRVLTSGEHEADYPMSIAAAICAVHGRALAGEGLPGLRLRDAIFGRPGLGPTPVMGTSLFADGGCSVDRRQVAGRACLLTFDHGPLGYLSIAAHGHADALSVTLDVDGDPMLVDPGTYLYHSGGQWRDWFRSTRAHNTLNLQGADQSTMAGPFNWSAKADARLESTGGQAAWPWRASHDGYMRRFGLRHERTIVALDDGYQITDRLLGKAPAPVTEVVFQLGLAYSAVRDGSGFIVHNRTGPVARLVFEAQGDLLCQRGGAMGAGGWVSPRFGVRQESDRISWCGHVPADGAVVRIQLLTRDRITGEEFV</sequence>
<evidence type="ECO:0000259" key="5">
    <source>
        <dbReference type="Pfam" id="PF07940"/>
    </source>
</evidence>
<dbReference type="Proteomes" id="UP000301751">
    <property type="component" value="Unassembled WGS sequence"/>
</dbReference>